<feature type="compositionally biased region" description="Polar residues" evidence="1">
    <location>
        <begin position="26"/>
        <end position="38"/>
    </location>
</feature>
<name>A0A8G0P3P7_9FLAO</name>
<evidence type="ECO:0000256" key="1">
    <source>
        <dbReference type="SAM" id="MobiDB-lite"/>
    </source>
</evidence>
<dbReference type="Proteomes" id="UP000824721">
    <property type="component" value="Chromosome"/>
</dbReference>
<gene>
    <name evidence="2" type="ORF">JJC05_08815</name>
</gene>
<dbReference type="EMBL" id="CP067378">
    <property type="protein sequence ID" value="QYS87990.1"/>
    <property type="molecule type" value="Genomic_DNA"/>
</dbReference>
<organism evidence="2">
    <name type="scientific">Flavobacterium columnare</name>
    <dbReference type="NCBI Taxonomy" id="996"/>
    <lineage>
        <taxon>Bacteria</taxon>
        <taxon>Pseudomonadati</taxon>
        <taxon>Bacteroidota</taxon>
        <taxon>Flavobacteriia</taxon>
        <taxon>Flavobacteriales</taxon>
        <taxon>Flavobacteriaceae</taxon>
        <taxon>Flavobacterium</taxon>
    </lineage>
</organism>
<accession>A0A8G0P3P7</accession>
<reference evidence="2" key="1">
    <citation type="submission" date="2020-12" db="EMBL/GenBank/DDBJ databases">
        <title>Genome sequencing of genetic groups of Flavobacterium columnare.</title>
        <authorList>
            <person name="Waldbieser G.C."/>
            <person name="Griffin M.J."/>
            <person name="LaFrentz B.R."/>
        </authorList>
    </citation>
    <scope>NUCLEOTIDE SEQUENCE</scope>
    <source>
        <strain evidence="2">90-106</strain>
    </source>
</reference>
<feature type="region of interest" description="Disordered" evidence="1">
    <location>
        <begin position="17"/>
        <end position="38"/>
    </location>
</feature>
<proteinExistence type="predicted"/>
<evidence type="ECO:0000313" key="2">
    <source>
        <dbReference type="EMBL" id="QYS87990.1"/>
    </source>
</evidence>
<dbReference type="AlphaFoldDB" id="A0A8G0P3P7"/>
<sequence>MLNKVTVVELNSKSLLEINGGDRDNTGQTSGNDGQSTRACKTIYEIPFN</sequence>
<dbReference type="KEGG" id="fdv:JJC05_08815"/>
<protein>
    <submittedName>
        <fullName evidence="2">Uncharacterized protein</fullName>
    </submittedName>
</protein>